<gene>
    <name evidence="4" type="primary">nlhH_2</name>
    <name evidence="4" type="ORF">ETAA1_47770</name>
</gene>
<dbReference type="RefSeq" id="WP_145242812.1">
    <property type="nucleotide sequence ID" value="NZ_CP036273.1"/>
</dbReference>
<dbReference type="PANTHER" id="PTHR48081:SF13">
    <property type="entry name" value="ALPHA_BETA HYDROLASE"/>
    <property type="match status" value="1"/>
</dbReference>
<accession>A0A517XZ59</accession>
<evidence type="ECO:0000313" key="5">
    <source>
        <dbReference type="Proteomes" id="UP000319576"/>
    </source>
</evidence>
<keyword evidence="2" id="KW-0732">Signal</keyword>
<keyword evidence="5" id="KW-1185">Reference proteome</keyword>
<keyword evidence="1 4" id="KW-0378">Hydrolase</keyword>
<dbReference type="AlphaFoldDB" id="A0A517XZ59"/>
<dbReference type="GO" id="GO:0106435">
    <property type="term" value="F:carboxylesterase activity"/>
    <property type="evidence" value="ECO:0007669"/>
    <property type="project" value="UniProtKB-EC"/>
</dbReference>
<dbReference type="PANTHER" id="PTHR48081">
    <property type="entry name" value="AB HYDROLASE SUPERFAMILY PROTEIN C4A8.06C"/>
    <property type="match status" value="1"/>
</dbReference>
<protein>
    <submittedName>
        <fullName evidence="4">Carboxylesterase NlhH</fullName>
        <ecNumber evidence="4">3.1.1.1</ecNumber>
    </submittedName>
</protein>
<feature type="chain" id="PRO_5021742171" evidence="2">
    <location>
        <begin position="23"/>
        <end position="282"/>
    </location>
</feature>
<dbReference type="OrthoDB" id="265201at2"/>
<dbReference type="KEGG" id="uli:ETAA1_47770"/>
<organism evidence="4 5">
    <name type="scientific">Urbifossiella limnaea</name>
    <dbReference type="NCBI Taxonomy" id="2528023"/>
    <lineage>
        <taxon>Bacteria</taxon>
        <taxon>Pseudomonadati</taxon>
        <taxon>Planctomycetota</taxon>
        <taxon>Planctomycetia</taxon>
        <taxon>Gemmatales</taxon>
        <taxon>Gemmataceae</taxon>
        <taxon>Urbifossiella</taxon>
    </lineage>
</organism>
<dbReference type="InterPro" id="IPR029058">
    <property type="entry name" value="AB_hydrolase_fold"/>
</dbReference>
<dbReference type="InterPro" id="IPR050300">
    <property type="entry name" value="GDXG_lipolytic_enzyme"/>
</dbReference>
<sequence length="282" mass="29517" precursor="true">MLSRAALALAAAVALAAVPAAARPDPAVKVTRAVTYATAGGETLQLDVATPATVGPHPAVVLFHGGAWRFGTRAQLSWVIEALAAKGYVAASASYRLAPKHLLPDQLHDVRSAVRFVRANAKTYGADPDKFAVGGFSAGAHLAMLAAFDPPAGQPLGARCVVDFFGPTDLTLYSKDPDLEDAFMVPFLGKACKTDPEVYRRASPVAFAAKGVPPVLLVHGTADLIVPIVHSEKLHEKLVAAGAEAELVRVPGNGHGPWRAEQAAAGMTATVRFLDRHLKGMR</sequence>
<dbReference type="InterPro" id="IPR049492">
    <property type="entry name" value="BD-FAE-like_dom"/>
</dbReference>
<feature type="signal peptide" evidence="2">
    <location>
        <begin position="1"/>
        <end position="22"/>
    </location>
</feature>
<evidence type="ECO:0000313" key="4">
    <source>
        <dbReference type="EMBL" id="QDU22789.1"/>
    </source>
</evidence>
<evidence type="ECO:0000259" key="3">
    <source>
        <dbReference type="Pfam" id="PF20434"/>
    </source>
</evidence>
<evidence type="ECO:0000256" key="1">
    <source>
        <dbReference type="ARBA" id="ARBA00022801"/>
    </source>
</evidence>
<dbReference type="Pfam" id="PF20434">
    <property type="entry name" value="BD-FAE"/>
    <property type="match status" value="1"/>
</dbReference>
<dbReference type="Proteomes" id="UP000319576">
    <property type="component" value="Chromosome"/>
</dbReference>
<dbReference type="EC" id="3.1.1.1" evidence="4"/>
<evidence type="ECO:0000256" key="2">
    <source>
        <dbReference type="SAM" id="SignalP"/>
    </source>
</evidence>
<feature type="domain" description="BD-FAE-like" evidence="3">
    <location>
        <begin position="46"/>
        <end position="238"/>
    </location>
</feature>
<dbReference type="Gene3D" id="3.40.50.1820">
    <property type="entry name" value="alpha/beta hydrolase"/>
    <property type="match status" value="1"/>
</dbReference>
<dbReference type="SUPFAM" id="SSF53474">
    <property type="entry name" value="alpha/beta-Hydrolases"/>
    <property type="match status" value="1"/>
</dbReference>
<proteinExistence type="predicted"/>
<reference evidence="4 5" key="1">
    <citation type="submission" date="2019-02" db="EMBL/GenBank/DDBJ databases">
        <title>Deep-cultivation of Planctomycetes and their phenomic and genomic characterization uncovers novel biology.</title>
        <authorList>
            <person name="Wiegand S."/>
            <person name="Jogler M."/>
            <person name="Boedeker C."/>
            <person name="Pinto D."/>
            <person name="Vollmers J."/>
            <person name="Rivas-Marin E."/>
            <person name="Kohn T."/>
            <person name="Peeters S.H."/>
            <person name="Heuer A."/>
            <person name="Rast P."/>
            <person name="Oberbeckmann S."/>
            <person name="Bunk B."/>
            <person name="Jeske O."/>
            <person name="Meyerdierks A."/>
            <person name="Storesund J.E."/>
            <person name="Kallscheuer N."/>
            <person name="Luecker S."/>
            <person name="Lage O.M."/>
            <person name="Pohl T."/>
            <person name="Merkel B.J."/>
            <person name="Hornburger P."/>
            <person name="Mueller R.-W."/>
            <person name="Bruemmer F."/>
            <person name="Labrenz M."/>
            <person name="Spormann A.M."/>
            <person name="Op den Camp H."/>
            <person name="Overmann J."/>
            <person name="Amann R."/>
            <person name="Jetten M.S.M."/>
            <person name="Mascher T."/>
            <person name="Medema M.H."/>
            <person name="Devos D.P."/>
            <person name="Kaster A.-K."/>
            <person name="Ovreas L."/>
            <person name="Rohde M."/>
            <person name="Galperin M.Y."/>
            <person name="Jogler C."/>
        </authorList>
    </citation>
    <scope>NUCLEOTIDE SEQUENCE [LARGE SCALE GENOMIC DNA]</scope>
    <source>
        <strain evidence="4 5">ETA_A1</strain>
    </source>
</reference>
<dbReference type="EMBL" id="CP036273">
    <property type="protein sequence ID" value="QDU22789.1"/>
    <property type="molecule type" value="Genomic_DNA"/>
</dbReference>
<name>A0A517XZ59_9BACT</name>